<dbReference type="PATRIC" id="fig|157687.3.peg.898"/>
<organism evidence="2 3">
    <name type="scientific">Leptotrichia wadei</name>
    <dbReference type="NCBI Taxonomy" id="157687"/>
    <lineage>
        <taxon>Bacteria</taxon>
        <taxon>Fusobacteriati</taxon>
        <taxon>Fusobacteriota</taxon>
        <taxon>Fusobacteriia</taxon>
        <taxon>Fusobacteriales</taxon>
        <taxon>Leptotrichiaceae</taxon>
        <taxon>Leptotrichia</taxon>
    </lineage>
</organism>
<dbReference type="Proteomes" id="UP000070483">
    <property type="component" value="Unassembled WGS sequence"/>
</dbReference>
<accession>A0A134AJN0</accession>
<protein>
    <submittedName>
        <fullName evidence="2">Uncharacterized protein</fullName>
    </submittedName>
</protein>
<keyword evidence="3" id="KW-1185">Reference proteome</keyword>
<dbReference type="EMBL" id="LSDD01000059">
    <property type="protein sequence ID" value="KXB67760.1"/>
    <property type="molecule type" value="Genomic_DNA"/>
</dbReference>
<dbReference type="RefSeq" id="WP_060917732.1">
    <property type="nucleotide sequence ID" value="NZ_KQ960048.1"/>
</dbReference>
<evidence type="ECO:0000256" key="1">
    <source>
        <dbReference type="SAM" id="Phobius"/>
    </source>
</evidence>
<sequence length="171" mass="20667">MKKFEIFVKLFVLLLIIFCFESYFKGEIIQKTFMEISEYYHLESGPNPYYPVYICESKGNKVNLDCFVVEEISNQDKNYLIGKMENNQYFYINYSDNNKKKFNLTKEEIEKIFSQKIKLEKSKKYINKYGKDEFNIFDEMLAAKFIKTLLFTPIILMLIKFKIYPKSWNKE</sequence>
<dbReference type="AlphaFoldDB" id="A0A134AJN0"/>
<comment type="caution">
    <text evidence="2">The sequence shown here is derived from an EMBL/GenBank/DDBJ whole genome shotgun (WGS) entry which is preliminary data.</text>
</comment>
<feature type="transmembrane region" description="Helical" evidence="1">
    <location>
        <begin position="6"/>
        <end position="24"/>
    </location>
</feature>
<evidence type="ECO:0000313" key="3">
    <source>
        <dbReference type="Proteomes" id="UP000070483"/>
    </source>
</evidence>
<evidence type="ECO:0000313" key="2">
    <source>
        <dbReference type="EMBL" id="KXB67760.1"/>
    </source>
</evidence>
<keyword evidence="1" id="KW-0812">Transmembrane</keyword>
<proteinExistence type="predicted"/>
<gene>
    <name evidence="2" type="ORF">HMPREF3180_00899</name>
</gene>
<keyword evidence="1" id="KW-0472">Membrane</keyword>
<keyword evidence="1" id="KW-1133">Transmembrane helix</keyword>
<name>A0A134AJN0_9FUSO</name>
<dbReference type="STRING" id="157687.HMPREF3180_00899"/>
<reference evidence="3" key="1">
    <citation type="submission" date="2016-01" db="EMBL/GenBank/DDBJ databases">
        <authorList>
            <person name="Mitreva M."/>
            <person name="Pepin K.H."/>
            <person name="Mihindukulasuriya K.A."/>
            <person name="Fulton R."/>
            <person name="Fronick C."/>
            <person name="O'Laughlin M."/>
            <person name="Miner T."/>
            <person name="Herter B."/>
            <person name="Rosa B.A."/>
            <person name="Cordes M."/>
            <person name="Tomlinson C."/>
            <person name="Wollam A."/>
            <person name="Palsikar V.B."/>
            <person name="Mardis E.R."/>
            <person name="Wilson R.K."/>
        </authorList>
    </citation>
    <scope>NUCLEOTIDE SEQUENCE [LARGE SCALE GENOMIC DNA]</scope>
    <source>
        <strain evidence="3">KA00185</strain>
    </source>
</reference>